<accession>A0A7G2CN55</accession>
<dbReference type="Proteomes" id="UP000515908">
    <property type="component" value="Chromosome 14"/>
</dbReference>
<feature type="region of interest" description="Disordered" evidence="1">
    <location>
        <begin position="186"/>
        <end position="388"/>
    </location>
</feature>
<keyword evidence="2" id="KW-1133">Transmembrane helix</keyword>
<keyword evidence="2" id="KW-0812">Transmembrane</keyword>
<dbReference type="PANTHER" id="PTHR35613:SF2">
    <property type="entry name" value="C-TYPE LECTIN DOMAIN-CONTAINING PROTEIN"/>
    <property type="match status" value="1"/>
</dbReference>
<dbReference type="PANTHER" id="PTHR35613">
    <property type="entry name" value="C-TYPE LECTIN DOMAIN-CONTAINING PROTEIN"/>
    <property type="match status" value="1"/>
</dbReference>
<proteinExistence type="predicted"/>
<keyword evidence="4" id="KW-1185">Reference proteome</keyword>
<feature type="compositionally biased region" description="Basic residues" evidence="1">
    <location>
        <begin position="284"/>
        <end position="296"/>
    </location>
</feature>
<sequence length="388" mass="43654">MMYGKLPGTAFWKGSFINSERKSLTDVSQVLNDFFYYVWYTGGTDDGAPYVPAGRLYIGGARLEGSRETRLDMDPNPNDPTVAGEQTVKTAQRMVLLCESQEYKRGDYTVSSNQKKSTQPWFVQGWEDDTWIQTNWYIIFAPIAGVILLLIIIVTIYCLCLRRANKRPHEPLNPMVLRERVGKGYTYEDDSDEDGMGYYADYNQNQGYVDPGNTRVGRGFSRPNQGNTFQDDKVLPSAYHNSNNPNQHGDVGGDDDEEFPEGRSLNEEGRLRENGPPSDNRAPTVRRRAGSARRGARRTDSNTFSEVEVPTAGEIDEKNIDLGGRLLNEEKEKEKEKTEPEPPAENRAPTVRRRSGSARKGVRRTASSTFSEIEVPTAGEIDELNIDL</sequence>
<dbReference type="AlphaFoldDB" id="A0A7G2CN55"/>
<evidence type="ECO:0000313" key="3">
    <source>
        <dbReference type="EMBL" id="CAD2219642.1"/>
    </source>
</evidence>
<evidence type="ECO:0000256" key="2">
    <source>
        <dbReference type="SAM" id="Phobius"/>
    </source>
</evidence>
<evidence type="ECO:0000313" key="4">
    <source>
        <dbReference type="Proteomes" id="UP000515908"/>
    </source>
</evidence>
<protein>
    <submittedName>
        <fullName evidence="3">Uncharacterized protein</fullName>
    </submittedName>
</protein>
<name>A0A7G2CN55_9TRYP</name>
<evidence type="ECO:0000256" key="1">
    <source>
        <dbReference type="SAM" id="MobiDB-lite"/>
    </source>
</evidence>
<dbReference type="VEuPathDB" id="TriTrypDB:ADEAN_000715100"/>
<feature type="compositionally biased region" description="Basic and acidic residues" evidence="1">
    <location>
        <begin position="260"/>
        <end position="273"/>
    </location>
</feature>
<feature type="transmembrane region" description="Helical" evidence="2">
    <location>
        <begin position="136"/>
        <end position="160"/>
    </location>
</feature>
<feature type="compositionally biased region" description="Basic residues" evidence="1">
    <location>
        <begin position="350"/>
        <end position="363"/>
    </location>
</feature>
<reference evidence="3 4" key="1">
    <citation type="submission" date="2020-08" db="EMBL/GenBank/DDBJ databases">
        <authorList>
            <person name="Newling K."/>
            <person name="Davey J."/>
            <person name="Forrester S."/>
        </authorList>
    </citation>
    <scope>NUCLEOTIDE SEQUENCE [LARGE SCALE GENOMIC DNA]</scope>
    <source>
        <strain evidence="4">Crithidia deanei Carvalho (ATCC PRA-265)</strain>
    </source>
</reference>
<dbReference type="EMBL" id="LR877158">
    <property type="protein sequence ID" value="CAD2219642.1"/>
    <property type="molecule type" value="Genomic_DNA"/>
</dbReference>
<organism evidence="3 4">
    <name type="scientific">Angomonas deanei</name>
    <dbReference type="NCBI Taxonomy" id="59799"/>
    <lineage>
        <taxon>Eukaryota</taxon>
        <taxon>Discoba</taxon>
        <taxon>Euglenozoa</taxon>
        <taxon>Kinetoplastea</taxon>
        <taxon>Metakinetoplastina</taxon>
        <taxon>Trypanosomatida</taxon>
        <taxon>Trypanosomatidae</taxon>
        <taxon>Strigomonadinae</taxon>
        <taxon>Angomonas</taxon>
    </lineage>
</organism>
<gene>
    <name evidence="3" type="ORF">ADEAN_000715100</name>
</gene>
<feature type="compositionally biased region" description="Basic and acidic residues" evidence="1">
    <location>
        <begin position="327"/>
        <end position="340"/>
    </location>
</feature>
<keyword evidence="2" id="KW-0472">Membrane</keyword>